<dbReference type="Proteomes" id="UP001642464">
    <property type="component" value="Unassembled WGS sequence"/>
</dbReference>
<comment type="caution">
    <text evidence="2">The sequence shown here is derived from an EMBL/GenBank/DDBJ whole genome shotgun (WGS) entry which is preliminary data.</text>
</comment>
<feature type="transmembrane region" description="Helical" evidence="1">
    <location>
        <begin position="9"/>
        <end position="26"/>
    </location>
</feature>
<gene>
    <name evidence="2" type="ORF">SCF082_LOCUS911</name>
</gene>
<proteinExistence type="predicted"/>
<accession>A0ABP0HBQ1</accession>
<keyword evidence="1" id="KW-0812">Transmembrane</keyword>
<evidence type="ECO:0000313" key="3">
    <source>
        <dbReference type="Proteomes" id="UP001642464"/>
    </source>
</evidence>
<name>A0ABP0HBQ1_9DINO</name>
<evidence type="ECO:0000313" key="2">
    <source>
        <dbReference type="EMBL" id="CAK8987287.1"/>
    </source>
</evidence>
<organism evidence="2 3">
    <name type="scientific">Durusdinium trenchii</name>
    <dbReference type="NCBI Taxonomy" id="1381693"/>
    <lineage>
        <taxon>Eukaryota</taxon>
        <taxon>Sar</taxon>
        <taxon>Alveolata</taxon>
        <taxon>Dinophyceae</taxon>
        <taxon>Suessiales</taxon>
        <taxon>Symbiodiniaceae</taxon>
        <taxon>Durusdinium</taxon>
    </lineage>
</organism>
<evidence type="ECO:0000256" key="1">
    <source>
        <dbReference type="SAM" id="Phobius"/>
    </source>
</evidence>
<keyword evidence="3" id="KW-1185">Reference proteome</keyword>
<keyword evidence="1" id="KW-0472">Membrane</keyword>
<protein>
    <submittedName>
        <fullName evidence="2">D-lactate dehydrogenase</fullName>
    </submittedName>
</protein>
<keyword evidence="1" id="KW-1133">Transmembrane helix</keyword>
<dbReference type="EMBL" id="CAXAMM010000403">
    <property type="protein sequence ID" value="CAK8987287.1"/>
    <property type="molecule type" value="Genomic_DNA"/>
</dbReference>
<sequence length="57" mass="6077">MITVEESNLRYAGAALILLIGIYKYVGMMSAGVFNYTSIAADAAAAWAVFESGRQSL</sequence>
<reference evidence="2 3" key="1">
    <citation type="submission" date="2024-02" db="EMBL/GenBank/DDBJ databases">
        <authorList>
            <person name="Chen Y."/>
            <person name="Shah S."/>
            <person name="Dougan E. K."/>
            <person name="Thang M."/>
            <person name="Chan C."/>
        </authorList>
    </citation>
    <scope>NUCLEOTIDE SEQUENCE [LARGE SCALE GENOMIC DNA]</scope>
</reference>